<sequence length="359" mass="40133">MKGIGLTLLTLLHAGFPLVSQTNASPPETGAKQRSTGGVVEVYQNEYLNEESAVSYYAKVNLLIRRERREMTPTSETTSVEAPRSTISTEYKMFGHDPVVADVHTNATLPCHVEPEVDLTKESVVWSVQLKHKDTDKTVHLYRKGEENTEQDPDYKHRTEIHKEALKKGNISVTIHNVSEDDNGTYTCQVVISGKESHSFVILEEYKVFGHDPVVADVHSNATLPCHVEPEVDLTKESVVWSVQLKQKDTDKTVHLYRKGEENTEQDPDYKHRTEIHKEALKKGNISVTIHNVSEDDNGTYTCQVVISGKKSHSFVILEVRSKSETRGVEDVVCPVCSPAHPPIVRNLISDLGLVLGFS</sequence>
<feature type="signal peptide" evidence="7">
    <location>
        <begin position="1"/>
        <end position="24"/>
    </location>
</feature>
<organism evidence="9 10">
    <name type="scientific">Mugilogobius chulae</name>
    <name type="common">yellowstripe goby</name>
    <dbReference type="NCBI Taxonomy" id="88201"/>
    <lineage>
        <taxon>Eukaryota</taxon>
        <taxon>Metazoa</taxon>
        <taxon>Chordata</taxon>
        <taxon>Craniata</taxon>
        <taxon>Vertebrata</taxon>
        <taxon>Euteleostomi</taxon>
        <taxon>Actinopterygii</taxon>
        <taxon>Neopterygii</taxon>
        <taxon>Teleostei</taxon>
        <taxon>Neoteleostei</taxon>
        <taxon>Acanthomorphata</taxon>
        <taxon>Gobiaria</taxon>
        <taxon>Gobiiformes</taxon>
        <taxon>Gobioidei</taxon>
        <taxon>Gobiidae</taxon>
        <taxon>Gobionellinae</taxon>
        <taxon>Mugilogobius</taxon>
    </lineage>
</organism>
<dbReference type="GO" id="GO:1903037">
    <property type="term" value="P:regulation of leukocyte cell-cell adhesion"/>
    <property type="evidence" value="ECO:0007669"/>
    <property type="project" value="UniProtKB-ARBA"/>
</dbReference>
<dbReference type="InterPro" id="IPR013783">
    <property type="entry name" value="Ig-like_fold"/>
</dbReference>
<accession>A0AAW0P643</accession>
<dbReference type="PANTHER" id="PTHR24100">
    <property type="entry name" value="BUTYROPHILIN"/>
    <property type="match status" value="1"/>
</dbReference>
<dbReference type="InterPro" id="IPR003599">
    <property type="entry name" value="Ig_sub"/>
</dbReference>
<comment type="caution">
    <text evidence="9">The sequence shown here is derived from an EMBL/GenBank/DDBJ whole genome shotgun (WGS) entry which is preliminary data.</text>
</comment>
<proteinExistence type="predicted"/>
<evidence type="ECO:0000256" key="1">
    <source>
        <dbReference type="ARBA" id="ARBA00004370"/>
    </source>
</evidence>
<dbReference type="InterPro" id="IPR003598">
    <property type="entry name" value="Ig_sub2"/>
</dbReference>
<evidence type="ECO:0000256" key="2">
    <source>
        <dbReference type="ARBA" id="ARBA00022729"/>
    </source>
</evidence>
<keyword evidence="3" id="KW-0472">Membrane</keyword>
<keyword evidence="6" id="KW-0393">Immunoglobulin domain</keyword>
<dbReference type="SMART" id="SM00409">
    <property type="entry name" value="IG"/>
    <property type="match status" value="2"/>
</dbReference>
<dbReference type="GO" id="GO:0005102">
    <property type="term" value="F:signaling receptor binding"/>
    <property type="evidence" value="ECO:0007669"/>
    <property type="project" value="TreeGrafter"/>
</dbReference>
<evidence type="ECO:0000256" key="7">
    <source>
        <dbReference type="SAM" id="SignalP"/>
    </source>
</evidence>
<dbReference type="SMART" id="SM00406">
    <property type="entry name" value="IGv"/>
    <property type="match status" value="2"/>
</dbReference>
<feature type="chain" id="PRO_5043699000" description="Ig-like domain-containing protein" evidence="7">
    <location>
        <begin position="25"/>
        <end position="359"/>
    </location>
</feature>
<protein>
    <recommendedName>
        <fullName evidence="8">Ig-like domain-containing protein</fullName>
    </recommendedName>
</protein>
<gene>
    <name evidence="9" type="ORF">WMY93_014274</name>
</gene>
<dbReference type="InterPro" id="IPR050504">
    <property type="entry name" value="IgSF_BTN/MOG"/>
</dbReference>
<keyword evidence="4" id="KW-1015">Disulfide bond</keyword>
<comment type="subcellular location">
    <subcellularLocation>
        <location evidence="1">Membrane</location>
    </subcellularLocation>
</comment>
<dbReference type="Gene3D" id="2.60.40.10">
    <property type="entry name" value="Immunoglobulins"/>
    <property type="match status" value="2"/>
</dbReference>
<keyword evidence="2 7" id="KW-0732">Signal</keyword>
<evidence type="ECO:0000256" key="4">
    <source>
        <dbReference type="ARBA" id="ARBA00023157"/>
    </source>
</evidence>
<dbReference type="GO" id="GO:0050863">
    <property type="term" value="P:regulation of T cell activation"/>
    <property type="evidence" value="ECO:0007669"/>
    <property type="project" value="UniProtKB-ARBA"/>
</dbReference>
<evidence type="ECO:0000313" key="10">
    <source>
        <dbReference type="Proteomes" id="UP001460270"/>
    </source>
</evidence>
<evidence type="ECO:0000256" key="6">
    <source>
        <dbReference type="ARBA" id="ARBA00023319"/>
    </source>
</evidence>
<dbReference type="GO" id="GO:0009897">
    <property type="term" value="C:external side of plasma membrane"/>
    <property type="evidence" value="ECO:0007669"/>
    <property type="project" value="TreeGrafter"/>
</dbReference>
<keyword evidence="5" id="KW-0325">Glycoprotein</keyword>
<dbReference type="Pfam" id="PF07686">
    <property type="entry name" value="V-set"/>
    <property type="match status" value="2"/>
</dbReference>
<feature type="domain" description="Ig-like" evidence="8">
    <location>
        <begin position="220"/>
        <end position="305"/>
    </location>
</feature>
<dbReference type="GO" id="GO:0001817">
    <property type="term" value="P:regulation of cytokine production"/>
    <property type="evidence" value="ECO:0007669"/>
    <property type="project" value="TreeGrafter"/>
</dbReference>
<evidence type="ECO:0000259" key="8">
    <source>
        <dbReference type="PROSITE" id="PS50835"/>
    </source>
</evidence>
<dbReference type="FunFam" id="2.60.40.10:FF:000142">
    <property type="entry name" value="V-set domain-containing T-cell activation inhibitor 1"/>
    <property type="match status" value="2"/>
</dbReference>
<evidence type="ECO:0000256" key="3">
    <source>
        <dbReference type="ARBA" id="ARBA00023136"/>
    </source>
</evidence>
<dbReference type="EMBL" id="JBBPFD010000010">
    <property type="protein sequence ID" value="KAK7909590.1"/>
    <property type="molecule type" value="Genomic_DNA"/>
</dbReference>
<feature type="domain" description="Ig-like" evidence="8">
    <location>
        <begin position="83"/>
        <end position="190"/>
    </location>
</feature>
<dbReference type="InterPro" id="IPR013106">
    <property type="entry name" value="Ig_V-set"/>
</dbReference>
<dbReference type="AlphaFoldDB" id="A0AAW0P643"/>
<evidence type="ECO:0000313" key="9">
    <source>
        <dbReference type="EMBL" id="KAK7909590.1"/>
    </source>
</evidence>
<reference evidence="10" key="1">
    <citation type="submission" date="2024-04" db="EMBL/GenBank/DDBJ databases">
        <title>Salinicola lusitanus LLJ914,a marine bacterium isolated from the Okinawa Trough.</title>
        <authorList>
            <person name="Li J."/>
        </authorList>
    </citation>
    <scope>NUCLEOTIDE SEQUENCE [LARGE SCALE GENOMIC DNA]</scope>
</reference>
<name>A0AAW0P643_9GOBI</name>
<dbReference type="Proteomes" id="UP001460270">
    <property type="component" value="Unassembled WGS sequence"/>
</dbReference>
<dbReference type="SMART" id="SM00408">
    <property type="entry name" value="IGc2"/>
    <property type="match status" value="2"/>
</dbReference>
<dbReference type="InterPro" id="IPR007110">
    <property type="entry name" value="Ig-like_dom"/>
</dbReference>
<dbReference type="GO" id="GO:0050852">
    <property type="term" value="P:T cell receptor signaling pathway"/>
    <property type="evidence" value="ECO:0007669"/>
    <property type="project" value="TreeGrafter"/>
</dbReference>
<dbReference type="InterPro" id="IPR036179">
    <property type="entry name" value="Ig-like_dom_sf"/>
</dbReference>
<dbReference type="PROSITE" id="PS50835">
    <property type="entry name" value="IG_LIKE"/>
    <property type="match status" value="2"/>
</dbReference>
<dbReference type="SUPFAM" id="SSF48726">
    <property type="entry name" value="Immunoglobulin"/>
    <property type="match status" value="2"/>
</dbReference>
<keyword evidence="10" id="KW-1185">Reference proteome</keyword>
<evidence type="ECO:0000256" key="5">
    <source>
        <dbReference type="ARBA" id="ARBA00023180"/>
    </source>
</evidence>